<dbReference type="GO" id="GO:0009086">
    <property type="term" value="P:methionine biosynthetic process"/>
    <property type="evidence" value="ECO:0007669"/>
    <property type="project" value="UniProtKB-KW"/>
</dbReference>
<name>A0A6H9WTE8_9MICO</name>
<keyword evidence="7 12" id="KW-0521">NADP</keyword>
<dbReference type="GO" id="GO:0004488">
    <property type="term" value="F:methylenetetrahydrofolate dehydrogenase (NADP+) activity"/>
    <property type="evidence" value="ECO:0007669"/>
    <property type="project" value="UniProtKB-UniRule"/>
</dbReference>
<evidence type="ECO:0000259" key="14">
    <source>
        <dbReference type="Pfam" id="PF00763"/>
    </source>
</evidence>
<dbReference type="SUPFAM" id="SSF51735">
    <property type="entry name" value="NAD(P)-binding Rossmann-fold domains"/>
    <property type="match status" value="1"/>
</dbReference>
<dbReference type="OrthoDB" id="9803580at2"/>
<evidence type="ECO:0000256" key="10">
    <source>
        <dbReference type="ARBA" id="ARBA00023167"/>
    </source>
</evidence>
<comment type="catalytic activity">
    <reaction evidence="12">
        <text>(6R)-5,10-methylene-5,6,7,8-tetrahydrofolate + NADP(+) = (6R)-5,10-methenyltetrahydrofolate + NADPH</text>
        <dbReference type="Rhea" id="RHEA:22812"/>
        <dbReference type="ChEBI" id="CHEBI:15636"/>
        <dbReference type="ChEBI" id="CHEBI:57455"/>
        <dbReference type="ChEBI" id="CHEBI:57783"/>
        <dbReference type="ChEBI" id="CHEBI:58349"/>
        <dbReference type="EC" id="1.5.1.5"/>
    </reaction>
</comment>
<dbReference type="GO" id="GO:0006164">
    <property type="term" value="P:purine nucleotide biosynthetic process"/>
    <property type="evidence" value="ECO:0007669"/>
    <property type="project" value="UniProtKB-KW"/>
</dbReference>
<dbReference type="Pfam" id="PF00763">
    <property type="entry name" value="THF_DHG_CYH"/>
    <property type="match status" value="1"/>
</dbReference>
<feature type="region of interest" description="Disordered" evidence="13">
    <location>
        <begin position="297"/>
        <end position="325"/>
    </location>
</feature>
<keyword evidence="9 12" id="KW-0368">Histidine biosynthesis</keyword>
<comment type="function">
    <text evidence="12">Catalyzes the oxidation of 5,10-methylenetetrahydrofolate to 5,10-methenyltetrahydrofolate and then the hydrolysis of 5,10-methenyltetrahydrofolate to 10-formyltetrahydrofolate.</text>
</comment>
<dbReference type="GO" id="GO:0035999">
    <property type="term" value="P:tetrahydrofolate interconversion"/>
    <property type="evidence" value="ECO:0007669"/>
    <property type="project" value="UniProtKB-UniRule"/>
</dbReference>
<sequence length="325" mass="33750">MSQSAATVLDGRATAERIKGELAARIERLKEHGITPALGTLLVGDDEASRSYVDIKHRDCADVGIESVRVELPGDATQGDIESAVDRLNRDPAVTAFIVQLPLPSGINEAAVLERGDPAKDADGLHPVNLGRLVLDVDADVSTGASLPCTASGVIELLKRYGIALDGRRVIVIGRGATIGRPLGLLLAREGVDATVTVAHERTADLANEVRRADVVIATSGEANLVRADWIMPGAAVLDAGSTRVGTSETGKAKLAGDVDPEAAGVAGWLTPNPGGLGPMTRVMLLVNVTNAAERAAGLARPEPELRRLGDDLPDDADSSERGQG</sequence>
<evidence type="ECO:0000256" key="6">
    <source>
        <dbReference type="ARBA" id="ARBA00022801"/>
    </source>
</evidence>
<keyword evidence="4 12" id="KW-0028">Amino-acid biosynthesis</keyword>
<evidence type="ECO:0000256" key="4">
    <source>
        <dbReference type="ARBA" id="ARBA00022605"/>
    </source>
</evidence>
<evidence type="ECO:0000259" key="15">
    <source>
        <dbReference type="Pfam" id="PF02882"/>
    </source>
</evidence>
<comment type="catalytic activity">
    <reaction evidence="12">
        <text>(6R)-5,10-methenyltetrahydrofolate + H2O = (6R)-10-formyltetrahydrofolate + H(+)</text>
        <dbReference type="Rhea" id="RHEA:23700"/>
        <dbReference type="ChEBI" id="CHEBI:15377"/>
        <dbReference type="ChEBI" id="CHEBI:15378"/>
        <dbReference type="ChEBI" id="CHEBI:57455"/>
        <dbReference type="ChEBI" id="CHEBI:195366"/>
        <dbReference type="EC" id="3.5.4.9"/>
    </reaction>
</comment>
<dbReference type="EC" id="1.5.1.5" evidence="12"/>
<dbReference type="CDD" id="cd01080">
    <property type="entry name" value="NAD_bind_m-THF_DH_Cyclohyd"/>
    <property type="match status" value="1"/>
</dbReference>
<dbReference type="InterPro" id="IPR046346">
    <property type="entry name" value="Aminoacid_DH-like_N_sf"/>
</dbReference>
<evidence type="ECO:0000256" key="11">
    <source>
        <dbReference type="ARBA" id="ARBA00023268"/>
    </source>
</evidence>
<reference evidence="16 17" key="1">
    <citation type="submission" date="2019-09" db="EMBL/GenBank/DDBJ databases">
        <title>Phylogeny of genus Pseudoclavibacter and closely related genus.</title>
        <authorList>
            <person name="Li Y."/>
        </authorList>
    </citation>
    <scope>NUCLEOTIDE SEQUENCE [LARGE SCALE GENOMIC DNA]</scope>
    <source>
        <strain evidence="16 17">EGI 60007</strain>
    </source>
</reference>
<keyword evidence="11 12" id="KW-0511">Multifunctional enzyme</keyword>
<comment type="caution">
    <text evidence="16">The sequence shown here is derived from an EMBL/GenBank/DDBJ whole genome shotgun (WGS) entry which is preliminary data.</text>
</comment>
<evidence type="ECO:0000256" key="12">
    <source>
        <dbReference type="HAMAP-Rule" id="MF_01576"/>
    </source>
</evidence>
<comment type="pathway">
    <text evidence="1 12">One-carbon metabolism; tetrahydrofolate interconversion.</text>
</comment>
<dbReference type="EMBL" id="WBJY01000001">
    <property type="protein sequence ID" value="KAB1649965.1"/>
    <property type="molecule type" value="Genomic_DNA"/>
</dbReference>
<evidence type="ECO:0000256" key="8">
    <source>
        <dbReference type="ARBA" id="ARBA00023002"/>
    </source>
</evidence>
<comment type="caution">
    <text evidence="12">Lacks conserved residue(s) required for the propagation of feature annotation.</text>
</comment>
<gene>
    <name evidence="12" type="primary">folD</name>
    <name evidence="16" type="ORF">F8O04_07010</name>
</gene>
<evidence type="ECO:0000256" key="3">
    <source>
        <dbReference type="ARBA" id="ARBA00022563"/>
    </source>
</evidence>
<dbReference type="AlphaFoldDB" id="A0A6H9WTE8"/>
<feature type="binding site" evidence="12">
    <location>
        <begin position="174"/>
        <end position="176"/>
    </location>
    <ligand>
        <name>NADP(+)</name>
        <dbReference type="ChEBI" id="CHEBI:58349"/>
    </ligand>
</feature>
<evidence type="ECO:0000256" key="1">
    <source>
        <dbReference type="ARBA" id="ARBA00004777"/>
    </source>
</evidence>
<dbReference type="InterPro" id="IPR020630">
    <property type="entry name" value="THF_DH/CycHdrlase_cat_dom"/>
</dbReference>
<dbReference type="Gene3D" id="3.40.50.10860">
    <property type="entry name" value="Leucine Dehydrogenase, chain A, domain 1"/>
    <property type="match status" value="1"/>
</dbReference>
<comment type="similarity">
    <text evidence="12">Belongs to the tetrahydrofolate dehydrogenase/cyclohydrolase family.</text>
</comment>
<evidence type="ECO:0000256" key="7">
    <source>
        <dbReference type="ARBA" id="ARBA00022857"/>
    </source>
</evidence>
<keyword evidence="3 12" id="KW-0554">One-carbon metabolism</keyword>
<evidence type="ECO:0000256" key="9">
    <source>
        <dbReference type="ARBA" id="ARBA00023102"/>
    </source>
</evidence>
<dbReference type="InterPro" id="IPR036291">
    <property type="entry name" value="NAD(P)-bd_dom_sf"/>
</dbReference>
<dbReference type="PANTHER" id="PTHR48099:SF5">
    <property type="entry name" value="C-1-TETRAHYDROFOLATE SYNTHASE, CYTOPLASMIC"/>
    <property type="match status" value="1"/>
</dbReference>
<evidence type="ECO:0000313" key="17">
    <source>
        <dbReference type="Proteomes" id="UP000431744"/>
    </source>
</evidence>
<evidence type="ECO:0000313" key="16">
    <source>
        <dbReference type="EMBL" id="KAB1649965.1"/>
    </source>
</evidence>
<evidence type="ECO:0000256" key="2">
    <source>
        <dbReference type="ARBA" id="ARBA00011738"/>
    </source>
</evidence>
<dbReference type="UniPathway" id="UPA00193"/>
<keyword evidence="6 12" id="KW-0378">Hydrolase</keyword>
<dbReference type="Gene3D" id="3.40.50.720">
    <property type="entry name" value="NAD(P)-binding Rossmann-like Domain"/>
    <property type="match status" value="1"/>
</dbReference>
<keyword evidence="17" id="KW-1185">Reference proteome</keyword>
<keyword evidence="10 12" id="KW-0486">Methionine biosynthesis</keyword>
<dbReference type="PANTHER" id="PTHR48099">
    <property type="entry name" value="C-1-TETRAHYDROFOLATE SYNTHASE, CYTOPLASMIC-RELATED"/>
    <property type="match status" value="1"/>
</dbReference>
<dbReference type="GO" id="GO:0004477">
    <property type="term" value="F:methenyltetrahydrofolate cyclohydrolase activity"/>
    <property type="evidence" value="ECO:0007669"/>
    <property type="project" value="UniProtKB-UniRule"/>
</dbReference>
<dbReference type="InterPro" id="IPR000672">
    <property type="entry name" value="THF_DH/CycHdrlase"/>
</dbReference>
<dbReference type="GO" id="GO:0000105">
    <property type="term" value="P:L-histidine biosynthetic process"/>
    <property type="evidence" value="ECO:0007669"/>
    <property type="project" value="UniProtKB-KW"/>
</dbReference>
<keyword evidence="8 12" id="KW-0560">Oxidoreductase</keyword>
<feature type="compositionally biased region" description="Basic and acidic residues" evidence="13">
    <location>
        <begin position="302"/>
        <end position="311"/>
    </location>
</feature>
<dbReference type="PRINTS" id="PR00085">
    <property type="entry name" value="THFDHDRGNASE"/>
</dbReference>
<dbReference type="InterPro" id="IPR020631">
    <property type="entry name" value="THF_DH/CycHdrlase_NAD-bd_dom"/>
</dbReference>
<dbReference type="Pfam" id="PF02882">
    <property type="entry name" value="THF_DHG_CYH_C"/>
    <property type="match status" value="1"/>
</dbReference>
<evidence type="ECO:0000256" key="13">
    <source>
        <dbReference type="SAM" id="MobiDB-lite"/>
    </source>
</evidence>
<dbReference type="FunFam" id="3.40.50.10860:FF:000005">
    <property type="entry name" value="C-1-tetrahydrofolate synthase, cytoplasmic, putative"/>
    <property type="match status" value="1"/>
</dbReference>
<keyword evidence="5 12" id="KW-0658">Purine biosynthesis</keyword>
<protein>
    <recommendedName>
        <fullName evidence="12">Bifunctional protein FolD</fullName>
    </recommendedName>
    <domain>
        <recommendedName>
            <fullName evidence="12">Methylenetetrahydrofolate dehydrogenase</fullName>
            <ecNumber evidence="12">1.5.1.5</ecNumber>
        </recommendedName>
    </domain>
    <domain>
        <recommendedName>
            <fullName evidence="12">Methenyltetrahydrofolate cyclohydrolase</fullName>
            <ecNumber evidence="12">3.5.4.9</ecNumber>
        </recommendedName>
    </domain>
</protein>
<feature type="domain" description="Tetrahydrofolate dehydrogenase/cyclohydrolase catalytic" evidence="14">
    <location>
        <begin position="9"/>
        <end position="123"/>
    </location>
</feature>
<proteinExistence type="inferred from homology"/>
<organism evidence="16 17">
    <name type="scientific">Pseudoclavibacter endophyticus</name>
    <dbReference type="NCBI Taxonomy" id="1778590"/>
    <lineage>
        <taxon>Bacteria</taxon>
        <taxon>Bacillati</taxon>
        <taxon>Actinomycetota</taxon>
        <taxon>Actinomycetes</taxon>
        <taxon>Micrococcales</taxon>
        <taxon>Microbacteriaceae</taxon>
        <taxon>Pseudoclavibacter</taxon>
    </lineage>
</organism>
<dbReference type="Proteomes" id="UP000431744">
    <property type="component" value="Unassembled WGS sequence"/>
</dbReference>
<dbReference type="HAMAP" id="MF_01576">
    <property type="entry name" value="THF_DHG_CYH"/>
    <property type="match status" value="1"/>
</dbReference>
<feature type="domain" description="Tetrahydrofolate dehydrogenase/cyclohydrolase NAD(P)-binding" evidence="15">
    <location>
        <begin position="148"/>
        <end position="296"/>
    </location>
</feature>
<dbReference type="EC" id="3.5.4.9" evidence="12"/>
<accession>A0A6H9WTE8</accession>
<evidence type="ECO:0000256" key="5">
    <source>
        <dbReference type="ARBA" id="ARBA00022755"/>
    </source>
</evidence>
<comment type="subunit">
    <text evidence="2 12">Homodimer.</text>
</comment>
<dbReference type="GO" id="GO:0005829">
    <property type="term" value="C:cytosol"/>
    <property type="evidence" value="ECO:0007669"/>
    <property type="project" value="TreeGrafter"/>
</dbReference>
<dbReference type="SUPFAM" id="SSF53223">
    <property type="entry name" value="Aminoacid dehydrogenase-like, N-terminal domain"/>
    <property type="match status" value="1"/>
</dbReference>